<dbReference type="CDD" id="cd06261">
    <property type="entry name" value="TM_PBP2"/>
    <property type="match status" value="1"/>
</dbReference>
<dbReference type="Pfam" id="PF00528">
    <property type="entry name" value="BPD_transp_1"/>
    <property type="match status" value="1"/>
</dbReference>
<dbReference type="GO" id="GO:0005315">
    <property type="term" value="F:phosphate transmembrane transporter activity"/>
    <property type="evidence" value="ECO:0007669"/>
    <property type="project" value="InterPro"/>
</dbReference>
<dbReference type="GeneID" id="23799990"/>
<dbReference type="InterPro" id="IPR011864">
    <property type="entry name" value="Phosphate_PstC"/>
</dbReference>
<dbReference type="InterPro" id="IPR035906">
    <property type="entry name" value="MetI-like_sf"/>
</dbReference>
<feature type="transmembrane region" description="Helical" evidence="5">
    <location>
        <begin position="120"/>
        <end position="143"/>
    </location>
</feature>
<dbReference type="PATRIC" id="fig|1033806.12.peg.1441"/>
<accession>F7PJC5</accession>
<feature type="domain" description="ABC transmembrane type-1" evidence="7">
    <location>
        <begin position="83"/>
        <end position="338"/>
    </location>
</feature>
<comment type="similarity">
    <text evidence="6">Belongs to the binding-protein-dependent transport system permease family. CysTW subfamily.</text>
</comment>
<dbReference type="PANTHER" id="PTHR42727">
    <property type="entry name" value="PHOSPHATE TRANSPORT SYSTEM PERMEASE PROTEIN"/>
    <property type="match status" value="1"/>
</dbReference>
<dbReference type="AlphaFoldDB" id="F7PJC5"/>
<evidence type="ECO:0000313" key="10">
    <source>
        <dbReference type="Proteomes" id="UP000003861"/>
    </source>
</evidence>
<evidence type="ECO:0000256" key="4">
    <source>
        <dbReference type="ARBA" id="ARBA00023136"/>
    </source>
</evidence>
<dbReference type="HOGENOM" id="CLU_033621_1_0_2"/>
<dbReference type="Proteomes" id="UP000015381">
    <property type="component" value="Chromosome I"/>
</dbReference>
<evidence type="ECO:0000313" key="11">
    <source>
        <dbReference type="Proteomes" id="UP000015381"/>
    </source>
</evidence>
<keyword evidence="4 5" id="KW-0472">Membrane</keyword>
<dbReference type="OrthoDB" id="338493at2157"/>
<dbReference type="NCBIfam" id="TIGR02138">
    <property type="entry name" value="phosphate_pstC"/>
    <property type="match status" value="1"/>
</dbReference>
<dbReference type="PANTHER" id="PTHR42727:SF1">
    <property type="entry name" value="PHOSPHATE TRANSPORT SYSTEM PERMEASE"/>
    <property type="match status" value="1"/>
</dbReference>
<keyword evidence="5" id="KW-0813">Transport</keyword>
<comment type="function">
    <text evidence="6">Part of the binding-protein-dependent transport system for phosphate; probably responsible for the translocation of the substrate across the membrane.</text>
</comment>
<keyword evidence="6" id="KW-1003">Cell membrane</keyword>
<feature type="transmembrane region" description="Helical" evidence="5">
    <location>
        <begin position="196"/>
        <end position="215"/>
    </location>
</feature>
<keyword evidence="2 5" id="KW-0812">Transmembrane</keyword>
<dbReference type="EMBL" id="HF571520">
    <property type="protein sequence ID" value="CCQ33581.1"/>
    <property type="molecule type" value="Genomic_DNA"/>
</dbReference>
<feature type="transmembrane region" description="Helical" evidence="5">
    <location>
        <begin position="24"/>
        <end position="47"/>
    </location>
</feature>
<evidence type="ECO:0000256" key="5">
    <source>
        <dbReference type="RuleBase" id="RU363032"/>
    </source>
</evidence>
<reference evidence="8 11" key="3">
    <citation type="journal article" date="2014" name="Environ. Microbiol.">
        <title>Halorhabdus tiamatea: proteogenomics and glycosidase activity measurements identify the first cultivated euryarchaeon from a deep-sea anoxic brine lake as potential polysaccharide degrader.</title>
        <authorList>
            <person name="Werner J."/>
            <person name="Ferrer M."/>
            <person name="Michel G."/>
            <person name="Mann A.J."/>
            <person name="Huang S."/>
            <person name="Juarez S."/>
            <person name="Ciordia S."/>
            <person name="Albar J.P."/>
            <person name="Alcaide M."/>
            <person name="La Cono V."/>
            <person name="Yakimov M.M."/>
            <person name="Antunes A."/>
            <person name="Taborda M."/>
            <person name="Da Costa M.S."/>
            <person name="Amann R.I."/>
            <person name="Gloeckner F.O."/>
            <person name="Golyshina O.V."/>
            <person name="Golyshin P.N."/>
            <person name="Teeling H."/>
        </authorList>
    </citation>
    <scope>NUCLEOTIDE SEQUENCE [LARGE SCALE GENOMIC DNA]</scope>
    <source>
        <strain evidence="11">SARL4B</strain>
        <strain evidence="8">Type strain: SARL4B</strain>
    </source>
</reference>
<proteinExistence type="inferred from homology"/>
<evidence type="ECO:0000256" key="1">
    <source>
        <dbReference type="ARBA" id="ARBA00004141"/>
    </source>
</evidence>
<evidence type="ECO:0000313" key="8">
    <source>
        <dbReference type="EMBL" id="CCQ33581.1"/>
    </source>
</evidence>
<dbReference type="PROSITE" id="PS50928">
    <property type="entry name" value="ABC_TM1"/>
    <property type="match status" value="1"/>
</dbReference>
<dbReference type="KEGG" id="hti:HTIA_1454"/>
<keyword evidence="11" id="KW-1185">Reference proteome</keyword>
<dbReference type="RefSeq" id="WP_008525853.1">
    <property type="nucleotide sequence ID" value="NC_021921.1"/>
</dbReference>
<name>F7PJC5_9EURY</name>
<dbReference type="EMBL" id="AFNT02000032">
    <property type="protein sequence ID" value="ERJ05467.1"/>
    <property type="molecule type" value="Genomic_DNA"/>
</dbReference>
<dbReference type="SUPFAM" id="SSF161098">
    <property type="entry name" value="MetI-like"/>
    <property type="match status" value="1"/>
</dbReference>
<feature type="transmembrane region" description="Helical" evidence="5">
    <location>
        <begin position="87"/>
        <end position="108"/>
    </location>
</feature>
<dbReference type="InterPro" id="IPR000515">
    <property type="entry name" value="MetI-like"/>
</dbReference>
<evidence type="ECO:0000313" key="9">
    <source>
        <dbReference type="EMBL" id="ERJ05467.1"/>
    </source>
</evidence>
<dbReference type="GO" id="GO:0005886">
    <property type="term" value="C:plasma membrane"/>
    <property type="evidence" value="ECO:0007669"/>
    <property type="project" value="UniProtKB-SubCell"/>
</dbReference>
<reference evidence="9 10" key="2">
    <citation type="journal article" date="2013" name="PLoS ONE">
        <title>INDIGO - INtegrated Data Warehouse of MIcrobial GenOmes with Examples from the Red Sea Extremophiles.</title>
        <authorList>
            <person name="Alam I."/>
            <person name="Antunes A."/>
            <person name="Kamau A.A."/>
            <person name="Ba Alawi W."/>
            <person name="Kalkatawi M."/>
            <person name="Stingl U."/>
            <person name="Bajic V.B."/>
        </authorList>
    </citation>
    <scope>NUCLEOTIDE SEQUENCE [LARGE SCALE GENOMIC DNA]</scope>
    <source>
        <strain evidence="9 10">SARL4B</strain>
    </source>
</reference>
<organism evidence="9 10">
    <name type="scientific">Halorhabdus tiamatea SARL4B</name>
    <dbReference type="NCBI Taxonomy" id="1033806"/>
    <lineage>
        <taxon>Archaea</taxon>
        <taxon>Methanobacteriati</taxon>
        <taxon>Methanobacteriota</taxon>
        <taxon>Stenosarchaea group</taxon>
        <taxon>Halobacteria</taxon>
        <taxon>Halobacteriales</taxon>
        <taxon>Haloarculaceae</taxon>
        <taxon>Halorhabdus</taxon>
    </lineage>
</organism>
<dbReference type="GO" id="GO:0006817">
    <property type="term" value="P:phosphate ion transport"/>
    <property type="evidence" value="ECO:0007669"/>
    <property type="project" value="UniProtKB-KW"/>
</dbReference>
<evidence type="ECO:0000259" key="7">
    <source>
        <dbReference type="PROSITE" id="PS50928"/>
    </source>
</evidence>
<evidence type="ECO:0000256" key="2">
    <source>
        <dbReference type="ARBA" id="ARBA00022692"/>
    </source>
</evidence>
<keyword evidence="3 5" id="KW-1133">Transmembrane helix</keyword>
<protein>
    <recommendedName>
        <fullName evidence="6">Phosphate transport system permease protein</fullName>
    </recommendedName>
</protein>
<reference evidence="9 10" key="1">
    <citation type="journal article" date="2011" name="J. Bacteriol.">
        <title>Genome sequence of Halorhabdus tiamatea, the first archaeon isolated from a deep-sea anoxic brine lake.</title>
        <authorList>
            <person name="Antunes A."/>
            <person name="Alam I."/>
            <person name="Bajic V.B."/>
            <person name="Stingl U."/>
        </authorList>
    </citation>
    <scope>NUCLEOTIDE SEQUENCE [LARGE SCALE GENOMIC DNA]</scope>
    <source>
        <strain evidence="9 10">SARL4B</strain>
    </source>
</reference>
<dbReference type="Proteomes" id="UP000003861">
    <property type="component" value="Unassembled WGS sequence"/>
</dbReference>
<sequence length="350" mass="37544">MSNQPNSTSDPLQRDRFVVRKERFYRWLIAGSAVLTILVTVGIILSLSANALTFWSEISPIDFFTGTNWSPKIAGEYGVLPLVSGTLIVTICSALIALPVGLAAAIYLSEYASDRVRSVLKPALEVLAGVPTVIYGYMALVYVTPLIDSVLPINATIIPSRIELLAVPEWLPVLSGYVFALPEFTFVVPSLRTFNALSASIVVGIMIIPMVSSISEDALSAVPDSLREAAYGLGSTKFDVSTKVVVPSATSGIVASYVLALSRAIGETMAVTMAMGMSPQMPYYPDVLKNLAESSQTMTAAMVQIAGADSLGTGPTYEAMFALGMTLFAITLTMNILAELVRRRFREAYD</sequence>
<keyword evidence="6" id="KW-0592">Phosphate transport</keyword>
<comment type="caution">
    <text evidence="6">Lacks conserved residue(s) required for the propagation of feature annotation.</text>
</comment>
<gene>
    <name evidence="8" type="primary">pstC</name>
    <name evidence="9" type="ORF">HLRTI_002539</name>
    <name evidence="8" type="ORF">HTIA_1454</name>
</gene>
<feature type="transmembrane region" description="Helical" evidence="5">
    <location>
        <begin position="319"/>
        <end position="338"/>
    </location>
</feature>
<comment type="subcellular location">
    <subcellularLocation>
        <location evidence="5">Cell membrane</location>
        <topology evidence="5">Multi-pass membrane protein</topology>
    </subcellularLocation>
    <subcellularLocation>
        <location evidence="1">Membrane</location>
        <topology evidence="1">Multi-pass membrane protein</topology>
    </subcellularLocation>
</comment>
<dbReference type="eggNOG" id="arCOG00167">
    <property type="taxonomic scope" value="Archaea"/>
</dbReference>
<dbReference type="STRING" id="1033806.HTIA_1454"/>
<dbReference type="Gene3D" id="1.10.3720.10">
    <property type="entry name" value="MetI-like"/>
    <property type="match status" value="1"/>
</dbReference>
<evidence type="ECO:0000256" key="3">
    <source>
        <dbReference type="ARBA" id="ARBA00022989"/>
    </source>
</evidence>
<evidence type="ECO:0000256" key="6">
    <source>
        <dbReference type="RuleBase" id="RU363054"/>
    </source>
</evidence>